<feature type="transmembrane region" description="Helical" evidence="1">
    <location>
        <begin position="21"/>
        <end position="41"/>
    </location>
</feature>
<evidence type="ECO:0000313" key="2">
    <source>
        <dbReference type="EMBL" id="SIO07244.1"/>
    </source>
</evidence>
<keyword evidence="3" id="KW-1185">Reference proteome</keyword>
<evidence type="ECO:0000313" key="3">
    <source>
        <dbReference type="Proteomes" id="UP000185151"/>
    </source>
</evidence>
<feature type="transmembrane region" description="Helical" evidence="1">
    <location>
        <begin position="47"/>
        <end position="65"/>
    </location>
</feature>
<keyword evidence="1" id="KW-0812">Transmembrane</keyword>
<protein>
    <recommendedName>
        <fullName evidence="4">Transmembrane protein</fullName>
    </recommendedName>
</protein>
<evidence type="ECO:0008006" key="4">
    <source>
        <dbReference type="Google" id="ProtNLM"/>
    </source>
</evidence>
<accession>A0A1N6GIB2</accession>
<dbReference type="Proteomes" id="UP000185151">
    <property type="component" value="Unassembled WGS sequence"/>
</dbReference>
<organism evidence="2 3">
    <name type="scientific">Paraburkholderia phenazinium</name>
    <dbReference type="NCBI Taxonomy" id="60549"/>
    <lineage>
        <taxon>Bacteria</taxon>
        <taxon>Pseudomonadati</taxon>
        <taxon>Pseudomonadota</taxon>
        <taxon>Betaproteobacteria</taxon>
        <taxon>Burkholderiales</taxon>
        <taxon>Burkholderiaceae</taxon>
        <taxon>Paraburkholderia</taxon>
    </lineage>
</organism>
<proteinExistence type="predicted"/>
<gene>
    <name evidence="2" type="ORF">SAMN05444165_0784</name>
</gene>
<keyword evidence="1" id="KW-0472">Membrane</keyword>
<dbReference type="AlphaFoldDB" id="A0A1N6GIB2"/>
<evidence type="ECO:0000256" key="1">
    <source>
        <dbReference type="SAM" id="Phobius"/>
    </source>
</evidence>
<dbReference type="EMBL" id="FSRU01000001">
    <property type="protein sequence ID" value="SIO07244.1"/>
    <property type="molecule type" value="Genomic_DNA"/>
</dbReference>
<name>A0A1N6GIB2_9BURK</name>
<sequence length="149" mass="17616">MARSRQLRRMRILLVPPFVKFAWAGMLILAIYINVVGWFAAEDLGDPAWAQYPLILLGFTVGFIADDLWCRWQHGVAHALHFEDVIDGVCPDTEHEICEAAVWRWYVKQGRPWRIRANRERPQVRFADAWQRMEAYQRAMERAVRNHRV</sequence>
<reference evidence="2 3" key="1">
    <citation type="submission" date="2016-11" db="EMBL/GenBank/DDBJ databases">
        <authorList>
            <person name="Jaros S."/>
            <person name="Januszkiewicz K."/>
            <person name="Wedrychowicz H."/>
        </authorList>
    </citation>
    <scope>NUCLEOTIDE SEQUENCE [LARGE SCALE GENOMIC DNA]</scope>
    <source>
        <strain evidence="2 3">GAS95</strain>
    </source>
</reference>
<keyword evidence="1" id="KW-1133">Transmembrane helix</keyword>